<evidence type="ECO:0000256" key="6">
    <source>
        <dbReference type="ARBA" id="ARBA00022777"/>
    </source>
</evidence>
<feature type="transmembrane region" description="Helical" evidence="10">
    <location>
        <begin position="18"/>
        <end position="38"/>
    </location>
</feature>
<keyword evidence="3" id="KW-0597">Phosphoprotein</keyword>
<name>A0ABS7ZCC1_9MICO</name>
<keyword evidence="6 12" id="KW-0418">Kinase</keyword>
<evidence type="ECO:0000256" key="4">
    <source>
        <dbReference type="ARBA" id="ARBA00022679"/>
    </source>
</evidence>
<organism evidence="12 13">
    <name type="scientific">Isoptericola luteus</name>
    <dbReference type="NCBI Taxonomy" id="2879484"/>
    <lineage>
        <taxon>Bacteria</taxon>
        <taxon>Bacillati</taxon>
        <taxon>Actinomycetota</taxon>
        <taxon>Actinomycetes</taxon>
        <taxon>Micrococcales</taxon>
        <taxon>Promicromonosporaceae</taxon>
        <taxon>Isoptericola</taxon>
    </lineage>
</organism>
<evidence type="ECO:0000256" key="2">
    <source>
        <dbReference type="ARBA" id="ARBA00012438"/>
    </source>
</evidence>
<evidence type="ECO:0000256" key="9">
    <source>
        <dbReference type="SAM" id="MobiDB-lite"/>
    </source>
</evidence>
<accession>A0ABS7ZCC1</accession>
<dbReference type="InterPro" id="IPR036890">
    <property type="entry name" value="HATPase_C_sf"/>
</dbReference>
<keyword evidence="7" id="KW-0067">ATP-binding</keyword>
<keyword evidence="8" id="KW-0902">Two-component regulatory system</keyword>
<keyword evidence="10" id="KW-0812">Transmembrane</keyword>
<keyword evidence="4" id="KW-0808">Transferase</keyword>
<evidence type="ECO:0000259" key="11">
    <source>
        <dbReference type="Pfam" id="PF07730"/>
    </source>
</evidence>
<feature type="transmembrane region" description="Helical" evidence="10">
    <location>
        <begin position="68"/>
        <end position="101"/>
    </location>
</feature>
<dbReference type="Gene3D" id="1.20.5.1930">
    <property type="match status" value="1"/>
</dbReference>
<comment type="catalytic activity">
    <reaction evidence="1">
        <text>ATP + protein L-histidine = ADP + protein N-phospho-L-histidine.</text>
        <dbReference type="EC" id="2.7.13.3"/>
    </reaction>
</comment>
<feature type="transmembrane region" description="Helical" evidence="10">
    <location>
        <begin position="138"/>
        <end position="159"/>
    </location>
</feature>
<comment type="caution">
    <text evidence="12">The sequence shown here is derived from an EMBL/GenBank/DDBJ whole genome shotgun (WGS) entry which is preliminary data.</text>
</comment>
<reference evidence="12 13" key="1">
    <citation type="submission" date="2021-09" db="EMBL/GenBank/DDBJ databases">
        <title>Isoptericola luteus sp. nov., a novel bacterium isolated from Harbin, the capital city of Heilongjiang province.</title>
        <authorList>
            <person name="Li J."/>
        </authorList>
    </citation>
    <scope>NUCLEOTIDE SEQUENCE [LARGE SCALE GENOMIC DNA]</scope>
    <source>
        <strain evidence="12 13">NEAU-Y5</strain>
    </source>
</reference>
<keyword evidence="10" id="KW-0472">Membrane</keyword>
<dbReference type="PANTHER" id="PTHR24421">
    <property type="entry name" value="NITRATE/NITRITE SENSOR PROTEIN NARX-RELATED"/>
    <property type="match status" value="1"/>
</dbReference>
<dbReference type="Proteomes" id="UP001319870">
    <property type="component" value="Unassembled WGS sequence"/>
</dbReference>
<proteinExistence type="predicted"/>
<dbReference type="Gene3D" id="3.30.565.10">
    <property type="entry name" value="Histidine kinase-like ATPase, C-terminal domain"/>
    <property type="match status" value="1"/>
</dbReference>
<dbReference type="EMBL" id="JAIXCQ010000002">
    <property type="protein sequence ID" value="MCA5892698.1"/>
    <property type="molecule type" value="Genomic_DNA"/>
</dbReference>
<feature type="region of interest" description="Disordered" evidence="9">
    <location>
        <begin position="399"/>
        <end position="420"/>
    </location>
</feature>
<feature type="domain" description="Signal transduction histidine kinase subgroup 3 dimerisation and phosphoacceptor" evidence="11">
    <location>
        <begin position="184"/>
        <end position="248"/>
    </location>
</feature>
<dbReference type="SUPFAM" id="SSF55874">
    <property type="entry name" value="ATPase domain of HSP90 chaperone/DNA topoisomerase II/histidine kinase"/>
    <property type="match status" value="1"/>
</dbReference>
<dbReference type="RefSeq" id="WP_225564455.1">
    <property type="nucleotide sequence ID" value="NZ_JAIXCQ010000002.1"/>
</dbReference>
<gene>
    <name evidence="12" type="ORF">LEP48_04925</name>
</gene>
<protein>
    <recommendedName>
        <fullName evidence="2">histidine kinase</fullName>
        <ecNumber evidence="2">2.7.13.3</ecNumber>
    </recommendedName>
</protein>
<dbReference type="PANTHER" id="PTHR24421:SF10">
    <property type="entry name" value="NITRATE_NITRITE SENSOR PROTEIN NARQ"/>
    <property type="match status" value="1"/>
</dbReference>
<evidence type="ECO:0000313" key="13">
    <source>
        <dbReference type="Proteomes" id="UP001319870"/>
    </source>
</evidence>
<evidence type="ECO:0000256" key="3">
    <source>
        <dbReference type="ARBA" id="ARBA00022553"/>
    </source>
</evidence>
<dbReference type="Pfam" id="PF07730">
    <property type="entry name" value="HisKA_3"/>
    <property type="match status" value="1"/>
</dbReference>
<feature type="transmembrane region" description="Helical" evidence="10">
    <location>
        <begin position="113"/>
        <end position="132"/>
    </location>
</feature>
<evidence type="ECO:0000256" key="10">
    <source>
        <dbReference type="SAM" id="Phobius"/>
    </source>
</evidence>
<sequence length="420" mass="42801">MDAPTPDAGPLDRRRPRVFLGVALAVAVVVGTIGASHWQVGARPLDALGLALALAGPTLVVLNPRPPAVAVLAAVAAVGAYVGLGYAWGPALAGAVGVLVTVMLTGDARRARVVAWSGAALYWGVVWGFAALRDDGPRPAGLLAGAAWSAVALLVAGAARERAARAAAARAARDERERTAVATERLRIARELHDVLAHSLSAINVQAGVGLHLLDRDPGQARSALAAIKSTSRDALDEVRSVLGVVRGEDAADGAGPEREPRAPTWNLAALPHLAEPLRARGVDVSFDVDPALEPEGALPPHVAGIAYRVVQEALTNVGRHAPAARRVVVSVRHDDGTLHAVVSDDGGAADGDEPTPGYGLRGMRERVEGAAGRLDAGPGQGAAGDGFVVAAAVPAVAPHRRPAADGPELDRPAQDGGTP</sequence>
<keyword evidence="13" id="KW-1185">Reference proteome</keyword>
<feature type="region of interest" description="Disordered" evidence="9">
    <location>
        <begin position="340"/>
        <end position="362"/>
    </location>
</feature>
<dbReference type="EC" id="2.7.13.3" evidence="2"/>
<keyword evidence="5" id="KW-0547">Nucleotide-binding</keyword>
<dbReference type="CDD" id="cd16917">
    <property type="entry name" value="HATPase_UhpB-NarQ-NarX-like"/>
    <property type="match status" value="1"/>
</dbReference>
<dbReference type="GO" id="GO:0016301">
    <property type="term" value="F:kinase activity"/>
    <property type="evidence" value="ECO:0007669"/>
    <property type="project" value="UniProtKB-KW"/>
</dbReference>
<evidence type="ECO:0000256" key="1">
    <source>
        <dbReference type="ARBA" id="ARBA00000085"/>
    </source>
</evidence>
<evidence type="ECO:0000256" key="7">
    <source>
        <dbReference type="ARBA" id="ARBA00022840"/>
    </source>
</evidence>
<evidence type="ECO:0000256" key="8">
    <source>
        <dbReference type="ARBA" id="ARBA00023012"/>
    </source>
</evidence>
<keyword evidence="10" id="KW-1133">Transmembrane helix</keyword>
<dbReference type="InterPro" id="IPR050482">
    <property type="entry name" value="Sensor_HK_TwoCompSys"/>
</dbReference>
<evidence type="ECO:0000313" key="12">
    <source>
        <dbReference type="EMBL" id="MCA5892698.1"/>
    </source>
</evidence>
<dbReference type="InterPro" id="IPR011712">
    <property type="entry name" value="Sig_transdc_His_kin_sub3_dim/P"/>
</dbReference>
<feature type="transmembrane region" description="Helical" evidence="10">
    <location>
        <begin position="45"/>
        <end position="62"/>
    </location>
</feature>
<evidence type="ECO:0000256" key="5">
    <source>
        <dbReference type="ARBA" id="ARBA00022741"/>
    </source>
</evidence>